<dbReference type="SUPFAM" id="SSF55874">
    <property type="entry name" value="ATPase domain of HSP90 chaperone/DNA topoisomerase II/histidine kinase"/>
    <property type="match status" value="1"/>
</dbReference>
<keyword evidence="4" id="KW-0597">Phosphoprotein</keyword>
<dbReference type="FunFam" id="3.30.565.10:FF:000006">
    <property type="entry name" value="Sensor histidine kinase WalK"/>
    <property type="match status" value="1"/>
</dbReference>
<comment type="subcellular location">
    <subcellularLocation>
        <location evidence="2">Membrane</location>
    </subcellularLocation>
</comment>
<dbReference type="InterPro" id="IPR036890">
    <property type="entry name" value="HATPase_C_sf"/>
</dbReference>
<keyword evidence="7" id="KW-0902">Two-component regulatory system</keyword>
<dbReference type="GO" id="GO:0004721">
    <property type="term" value="F:phosphoprotein phosphatase activity"/>
    <property type="evidence" value="ECO:0007669"/>
    <property type="project" value="TreeGrafter"/>
</dbReference>
<dbReference type="PANTHER" id="PTHR45453:SF1">
    <property type="entry name" value="PHOSPHATE REGULON SENSOR PROTEIN PHOR"/>
    <property type="match status" value="1"/>
</dbReference>
<evidence type="ECO:0000259" key="10">
    <source>
        <dbReference type="PROSITE" id="PS50885"/>
    </source>
</evidence>
<evidence type="ECO:0000256" key="2">
    <source>
        <dbReference type="ARBA" id="ARBA00004370"/>
    </source>
</evidence>
<dbReference type="PANTHER" id="PTHR45453">
    <property type="entry name" value="PHOSPHATE REGULON SENSOR PROTEIN PHOR"/>
    <property type="match status" value="1"/>
</dbReference>
<dbReference type="GO" id="GO:0016036">
    <property type="term" value="P:cellular response to phosphate starvation"/>
    <property type="evidence" value="ECO:0007669"/>
    <property type="project" value="TreeGrafter"/>
</dbReference>
<dbReference type="PRINTS" id="PR00344">
    <property type="entry name" value="BCTRLSENSOR"/>
</dbReference>
<dbReference type="InterPro" id="IPR003660">
    <property type="entry name" value="HAMP_dom"/>
</dbReference>
<dbReference type="Gene3D" id="1.10.287.130">
    <property type="match status" value="1"/>
</dbReference>
<evidence type="ECO:0000313" key="12">
    <source>
        <dbReference type="Proteomes" id="UP000177141"/>
    </source>
</evidence>
<dbReference type="EMBL" id="MGAL01000017">
    <property type="protein sequence ID" value="OGK48327.1"/>
    <property type="molecule type" value="Genomic_DNA"/>
</dbReference>
<keyword evidence="6" id="KW-0418">Kinase</keyword>
<feature type="domain" description="Histidine kinase" evidence="9">
    <location>
        <begin position="119"/>
        <end position="333"/>
    </location>
</feature>
<dbReference type="SUPFAM" id="SSF158472">
    <property type="entry name" value="HAMP domain-like"/>
    <property type="match status" value="1"/>
</dbReference>
<proteinExistence type="predicted"/>
<keyword evidence="8" id="KW-0812">Transmembrane</keyword>
<dbReference type="SMART" id="SM00304">
    <property type="entry name" value="HAMP"/>
    <property type="match status" value="1"/>
</dbReference>
<dbReference type="CDD" id="cd06225">
    <property type="entry name" value="HAMP"/>
    <property type="match status" value="1"/>
</dbReference>
<evidence type="ECO:0000256" key="6">
    <source>
        <dbReference type="ARBA" id="ARBA00022777"/>
    </source>
</evidence>
<dbReference type="SUPFAM" id="SSF47384">
    <property type="entry name" value="Homodimeric domain of signal transducing histidine kinase"/>
    <property type="match status" value="1"/>
</dbReference>
<evidence type="ECO:0000259" key="9">
    <source>
        <dbReference type="PROSITE" id="PS50109"/>
    </source>
</evidence>
<evidence type="ECO:0000256" key="5">
    <source>
        <dbReference type="ARBA" id="ARBA00022679"/>
    </source>
</evidence>
<name>A0A1F7IYA9_9BACT</name>
<comment type="caution">
    <text evidence="11">The sequence shown here is derived from an EMBL/GenBank/DDBJ whole genome shotgun (WGS) entry which is preliminary data.</text>
</comment>
<comment type="catalytic activity">
    <reaction evidence="1">
        <text>ATP + protein L-histidine = ADP + protein N-phospho-L-histidine.</text>
        <dbReference type="EC" id="2.7.13.3"/>
    </reaction>
</comment>
<dbReference type="GO" id="GO:0005886">
    <property type="term" value="C:plasma membrane"/>
    <property type="evidence" value="ECO:0007669"/>
    <property type="project" value="TreeGrafter"/>
</dbReference>
<sequence>MNLLRSLRNRLFLWYVGSLLLFSVFFYIVVHILDIHYGIEIVFILFFLLACIGFFIIYKITDALTYLTEKIKEISRETLGQRITGIRSEDEIGELATAFNNLLDRLDGAFKREQQFIADVAHELKTPLATLRSTLEVSLSKDRNRQEYKKVITDAISETNHLSSTLNNVLSLAWSETPQEQKHMTKINLSVLLTELVDIAEKLASQKKQIVKFQIKQEVYIQGNKEKLARALVNIIDNAVKYTLPKGEILVKLKVEDKHALIIFADNGRGILKKDIPHIFDRFYRGSATDKVFGSGIGLSITQSIIKAHHGDILVQSTVGKGTKFIITLPFFNPLSS</sequence>
<reference evidence="11 12" key="1">
    <citation type="journal article" date="2016" name="Nat. Commun.">
        <title>Thousands of microbial genomes shed light on interconnected biogeochemical processes in an aquifer system.</title>
        <authorList>
            <person name="Anantharaman K."/>
            <person name="Brown C.T."/>
            <person name="Hug L.A."/>
            <person name="Sharon I."/>
            <person name="Castelle C.J."/>
            <person name="Probst A.J."/>
            <person name="Thomas B.C."/>
            <person name="Singh A."/>
            <person name="Wilkins M.J."/>
            <person name="Karaoz U."/>
            <person name="Brodie E.L."/>
            <person name="Williams K.H."/>
            <person name="Hubbard S.S."/>
            <person name="Banfield J.F."/>
        </authorList>
    </citation>
    <scope>NUCLEOTIDE SEQUENCE [LARGE SCALE GENOMIC DNA]</scope>
</reference>
<dbReference type="Proteomes" id="UP000177141">
    <property type="component" value="Unassembled WGS sequence"/>
</dbReference>
<keyword evidence="8" id="KW-1133">Transmembrane helix</keyword>
<dbReference type="GO" id="GO:0000155">
    <property type="term" value="F:phosphorelay sensor kinase activity"/>
    <property type="evidence" value="ECO:0007669"/>
    <property type="project" value="InterPro"/>
</dbReference>
<evidence type="ECO:0000256" key="7">
    <source>
        <dbReference type="ARBA" id="ARBA00023012"/>
    </source>
</evidence>
<evidence type="ECO:0000256" key="8">
    <source>
        <dbReference type="SAM" id="Phobius"/>
    </source>
</evidence>
<dbReference type="CDD" id="cd00075">
    <property type="entry name" value="HATPase"/>
    <property type="match status" value="1"/>
</dbReference>
<feature type="transmembrane region" description="Helical" evidence="8">
    <location>
        <begin position="12"/>
        <end position="33"/>
    </location>
</feature>
<protein>
    <recommendedName>
        <fullName evidence="3">histidine kinase</fullName>
        <ecNumber evidence="3">2.7.13.3</ecNumber>
    </recommendedName>
</protein>
<dbReference type="InterPro" id="IPR050351">
    <property type="entry name" value="BphY/WalK/GraS-like"/>
</dbReference>
<dbReference type="EC" id="2.7.13.3" evidence="3"/>
<dbReference type="CDD" id="cd00082">
    <property type="entry name" value="HisKA"/>
    <property type="match status" value="1"/>
</dbReference>
<dbReference type="Gene3D" id="3.30.565.10">
    <property type="entry name" value="Histidine kinase-like ATPase, C-terminal domain"/>
    <property type="match status" value="1"/>
</dbReference>
<dbReference type="SMART" id="SM00388">
    <property type="entry name" value="HisKA"/>
    <property type="match status" value="1"/>
</dbReference>
<organism evidence="11 12">
    <name type="scientific">Candidatus Roizmanbacteria bacterium RIFCSPLOWO2_01_FULL_38_12</name>
    <dbReference type="NCBI Taxonomy" id="1802061"/>
    <lineage>
        <taxon>Bacteria</taxon>
        <taxon>Candidatus Roizmaniibacteriota</taxon>
    </lineage>
</organism>
<dbReference type="Pfam" id="PF00512">
    <property type="entry name" value="HisKA"/>
    <property type="match status" value="1"/>
</dbReference>
<evidence type="ECO:0000256" key="1">
    <source>
        <dbReference type="ARBA" id="ARBA00000085"/>
    </source>
</evidence>
<accession>A0A1F7IYA9</accession>
<dbReference type="SMART" id="SM00387">
    <property type="entry name" value="HATPase_c"/>
    <property type="match status" value="1"/>
</dbReference>
<evidence type="ECO:0000313" key="11">
    <source>
        <dbReference type="EMBL" id="OGK48327.1"/>
    </source>
</evidence>
<dbReference type="Pfam" id="PF02518">
    <property type="entry name" value="HATPase_c"/>
    <property type="match status" value="1"/>
</dbReference>
<dbReference type="InterPro" id="IPR003661">
    <property type="entry name" value="HisK_dim/P_dom"/>
</dbReference>
<dbReference type="Pfam" id="PF00672">
    <property type="entry name" value="HAMP"/>
    <property type="match status" value="1"/>
</dbReference>
<dbReference type="PROSITE" id="PS50885">
    <property type="entry name" value="HAMP"/>
    <property type="match status" value="1"/>
</dbReference>
<dbReference type="PROSITE" id="PS50109">
    <property type="entry name" value="HIS_KIN"/>
    <property type="match status" value="1"/>
</dbReference>
<evidence type="ECO:0000256" key="4">
    <source>
        <dbReference type="ARBA" id="ARBA00022553"/>
    </source>
</evidence>
<evidence type="ECO:0000256" key="3">
    <source>
        <dbReference type="ARBA" id="ARBA00012438"/>
    </source>
</evidence>
<feature type="domain" description="HAMP" evidence="10">
    <location>
        <begin position="58"/>
        <end position="111"/>
    </location>
</feature>
<dbReference type="STRING" id="1802061.A3A93_01665"/>
<feature type="transmembrane region" description="Helical" evidence="8">
    <location>
        <begin position="39"/>
        <end position="58"/>
    </location>
</feature>
<gene>
    <name evidence="11" type="ORF">A3A93_01665</name>
</gene>
<dbReference type="Gene3D" id="6.10.340.10">
    <property type="match status" value="1"/>
</dbReference>
<dbReference type="InterPro" id="IPR004358">
    <property type="entry name" value="Sig_transdc_His_kin-like_C"/>
</dbReference>
<keyword evidence="5" id="KW-0808">Transferase</keyword>
<dbReference type="InterPro" id="IPR005467">
    <property type="entry name" value="His_kinase_dom"/>
</dbReference>
<dbReference type="InterPro" id="IPR003594">
    <property type="entry name" value="HATPase_dom"/>
</dbReference>
<keyword evidence="8" id="KW-0472">Membrane</keyword>
<dbReference type="AlphaFoldDB" id="A0A1F7IYA9"/>
<dbReference type="InterPro" id="IPR036097">
    <property type="entry name" value="HisK_dim/P_sf"/>
</dbReference>